<evidence type="ECO:0000259" key="1">
    <source>
        <dbReference type="Pfam" id="PF00651"/>
    </source>
</evidence>
<dbReference type="InterPro" id="IPR011333">
    <property type="entry name" value="SKP1/BTB/POZ_sf"/>
</dbReference>
<organism evidence="2">
    <name type="scientific">Dermatophagoides farinae</name>
    <name type="common">American house dust mite</name>
    <dbReference type="NCBI Taxonomy" id="6954"/>
    <lineage>
        <taxon>Eukaryota</taxon>
        <taxon>Metazoa</taxon>
        <taxon>Ecdysozoa</taxon>
        <taxon>Arthropoda</taxon>
        <taxon>Chelicerata</taxon>
        <taxon>Arachnida</taxon>
        <taxon>Acari</taxon>
        <taxon>Acariformes</taxon>
        <taxon>Sarcoptiformes</taxon>
        <taxon>Astigmata</taxon>
        <taxon>Psoroptidia</taxon>
        <taxon>Analgoidea</taxon>
        <taxon>Pyroglyphidae</taxon>
        <taxon>Dermatophagoidinae</taxon>
        <taxon>Dermatophagoides</taxon>
    </lineage>
</organism>
<gene>
    <name evidence="2" type="ORF">HUG17_7633</name>
</gene>
<proteinExistence type="predicted"/>
<dbReference type="EMBL" id="SDOV01000009">
    <property type="protein sequence ID" value="KAH7637427.1"/>
    <property type="molecule type" value="Genomic_DNA"/>
</dbReference>
<comment type="caution">
    <text evidence="2">The sequence shown here is derived from an EMBL/GenBank/DDBJ whole genome shotgun (WGS) entry which is preliminary data.</text>
</comment>
<sequence>MSAFKQFKSPFYCVISNDECDFICHTIFIMATSDYFRGMLDQTEDEYEYGEIKNGIDYRRKIPRIYVKRFDSHSLESFIKFAYMLRLDHIDSIMMKKLLEFSSYINCIEMMNYLEMKSKEFNLH</sequence>
<dbReference type="Proteomes" id="UP000828236">
    <property type="component" value="Unassembled WGS sequence"/>
</dbReference>
<protein>
    <recommendedName>
        <fullName evidence="1">BTB domain-containing protein</fullName>
    </recommendedName>
</protein>
<accession>A0A9D4NSW5</accession>
<reference evidence="2" key="1">
    <citation type="submission" date="2020-06" db="EMBL/GenBank/DDBJ databases">
        <authorList>
            <person name="Ji K."/>
            <person name="Li J."/>
        </authorList>
    </citation>
    <scope>NUCLEOTIDE SEQUENCE</scope>
    <source>
        <strain evidence="2">JKM2019</strain>
        <tissue evidence="2">Whole body</tissue>
    </source>
</reference>
<name>A0A9D4NSW5_DERFA</name>
<dbReference type="Pfam" id="PF00651">
    <property type="entry name" value="BTB"/>
    <property type="match status" value="1"/>
</dbReference>
<evidence type="ECO:0000313" key="2">
    <source>
        <dbReference type="EMBL" id="KAH7637427.1"/>
    </source>
</evidence>
<reference evidence="2" key="2">
    <citation type="journal article" date="2021" name="World Allergy Organ. J.">
        <title>Chromosome-level assembly of Dermatophagoides farinae genome and transcriptome reveals two novel allergens Der f 37 and Der f 39.</title>
        <authorList>
            <person name="Chen J."/>
            <person name="Cai Z."/>
            <person name="Fan D."/>
            <person name="Hu J."/>
            <person name="Hou Y."/>
            <person name="He Y."/>
            <person name="Zhang Z."/>
            <person name="Zhao Z."/>
            <person name="Gao P."/>
            <person name="Hu W."/>
            <person name="Sun J."/>
            <person name="Li J."/>
            <person name="Ji K."/>
        </authorList>
    </citation>
    <scope>NUCLEOTIDE SEQUENCE</scope>
    <source>
        <strain evidence="2">JKM2019</strain>
    </source>
</reference>
<feature type="domain" description="BTB" evidence="1">
    <location>
        <begin position="16"/>
        <end position="112"/>
    </location>
</feature>
<dbReference type="InterPro" id="IPR000210">
    <property type="entry name" value="BTB/POZ_dom"/>
</dbReference>
<dbReference type="AlphaFoldDB" id="A0A9D4NSW5"/>
<dbReference type="Gene3D" id="3.30.710.10">
    <property type="entry name" value="Potassium Channel Kv1.1, Chain A"/>
    <property type="match status" value="1"/>
</dbReference>
<dbReference type="SUPFAM" id="SSF54695">
    <property type="entry name" value="POZ domain"/>
    <property type="match status" value="1"/>
</dbReference>